<dbReference type="GO" id="GO:0004386">
    <property type="term" value="F:helicase activity"/>
    <property type="evidence" value="ECO:0007669"/>
    <property type="project" value="UniProtKB-KW"/>
</dbReference>
<organism evidence="3 4">
    <name type="scientific">Bacteroides ovatus</name>
    <dbReference type="NCBI Taxonomy" id="28116"/>
    <lineage>
        <taxon>Bacteria</taxon>
        <taxon>Pseudomonadati</taxon>
        <taxon>Bacteroidota</taxon>
        <taxon>Bacteroidia</taxon>
        <taxon>Bacteroidales</taxon>
        <taxon>Bacteroidaceae</taxon>
        <taxon>Bacteroides</taxon>
    </lineage>
</organism>
<gene>
    <name evidence="3" type="ORF">SAMN05192582_101190</name>
</gene>
<dbReference type="PROSITE" id="PS51194">
    <property type="entry name" value="HELICASE_CTER"/>
    <property type="match status" value="1"/>
</dbReference>
<dbReference type="PANTHER" id="PTHR47396:SF1">
    <property type="entry name" value="ATP-DEPENDENT HELICASE IRC3-RELATED"/>
    <property type="match status" value="1"/>
</dbReference>
<dbReference type="InterPro" id="IPR006935">
    <property type="entry name" value="Helicase/UvrB_N"/>
</dbReference>
<proteinExistence type="predicted"/>
<evidence type="ECO:0000313" key="4">
    <source>
        <dbReference type="Proteomes" id="UP000181870"/>
    </source>
</evidence>
<dbReference type="SUPFAM" id="SSF52540">
    <property type="entry name" value="P-loop containing nucleoside triphosphate hydrolases"/>
    <property type="match status" value="1"/>
</dbReference>
<dbReference type="GO" id="GO:0005524">
    <property type="term" value="F:ATP binding"/>
    <property type="evidence" value="ECO:0007669"/>
    <property type="project" value="InterPro"/>
</dbReference>
<dbReference type="InterPro" id="IPR050742">
    <property type="entry name" value="Helicase_Restrict-Modif_Enz"/>
</dbReference>
<dbReference type="PANTHER" id="PTHR47396">
    <property type="entry name" value="TYPE I RESTRICTION ENZYME ECOKI R PROTEIN"/>
    <property type="match status" value="1"/>
</dbReference>
<dbReference type="EMBL" id="FNDO01000011">
    <property type="protein sequence ID" value="SDH73410.1"/>
    <property type="molecule type" value="Genomic_DNA"/>
</dbReference>
<protein>
    <submittedName>
        <fullName evidence="3">Superfamily II DNA or RNA helicase</fullName>
    </submittedName>
</protein>
<dbReference type="SMART" id="SM00487">
    <property type="entry name" value="DEXDc"/>
    <property type="match status" value="1"/>
</dbReference>
<dbReference type="Pfam" id="PF04851">
    <property type="entry name" value="ResIII"/>
    <property type="match status" value="1"/>
</dbReference>
<dbReference type="CDD" id="cd17926">
    <property type="entry name" value="DEXHc_RE"/>
    <property type="match status" value="1"/>
</dbReference>
<evidence type="ECO:0000259" key="2">
    <source>
        <dbReference type="PROSITE" id="PS51194"/>
    </source>
</evidence>
<dbReference type="AlphaFoldDB" id="A0A1G8EU66"/>
<keyword evidence="3" id="KW-0547">Nucleotide-binding</keyword>
<evidence type="ECO:0000313" key="3">
    <source>
        <dbReference type="EMBL" id="SDH73410.1"/>
    </source>
</evidence>
<dbReference type="InterPro" id="IPR001650">
    <property type="entry name" value="Helicase_C-like"/>
</dbReference>
<keyword evidence="3" id="KW-0347">Helicase</keyword>
<keyword evidence="3" id="KW-0378">Hydrolase</keyword>
<feature type="domain" description="Helicase ATP-binding" evidence="1">
    <location>
        <begin position="46"/>
        <end position="216"/>
    </location>
</feature>
<name>A0A1G8EU66_BACOV</name>
<dbReference type="GO" id="GO:0016787">
    <property type="term" value="F:hydrolase activity"/>
    <property type="evidence" value="ECO:0007669"/>
    <property type="project" value="InterPro"/>
</dbReference>
<dbReference type="SMART" id="SM00490">
    <property type="entry name" value="HELICc"/>
    <property type="match status" value="1"/>
</dbReference>
<dbReference type="Proteomes" id="UP000181870">
    <property type="component" value="Unassembled WGS sequence"/>
</dbReference>
<dbReference type="GO" id="GO:0003677">
    <property type="term" value="F:DNA binding"/>
    <property type="evidence" value="ECO:0007669"/>
    <property type="project" value="InterPro"/>
</dbReference>
<dbReference type="Gene3D" id="3.40.50.300">
    <property type="entry name" value="P-loop containing nucleotide triphosphate hydrolases"/>
    <property type="match status" value="2"/>
</dbReference>
<accession>A0A1G8EU66</accession>
<reference evidence="3 4" key="1">
    <citation type="submission" date="2016-10" db="EMBL/GenBank/DDBJ databases">
        <authorList>
            <person name="de Groot N.N."/>
        </authorList>
    </citation>
    <scope>NUCLEOTIDE SEQUENCE [LARGE SCALE GENOMIC DNA]</scope>
    <source>
        <strain evidence="3 4">NLAE-zl-C57</strain>
    </source>
</reference>
<dbReference type="Pfam" id="PF00271">
    <property type="entry name" value="Helicase_C"/>
    <property type="match status" value="1"/>
</dbReference>
<keyword evidence="3" id="KW-0067">ATP-binding</keyword>
<dbReference type="InterPro" id="IPR027417">
    <property type="entry name" value="P-loop_NTPase"/>
</dbReference>
<dbReference type="InterPro" id="IPR014001">
    <property type="entry name" value="Helicase_ATP-bd"/>
</dbReference>
<dbReference type="PROSITE" id="PS51192">
    <property type="entry name" value="HELICASE_ATP_BIND_1"/>
    <property type="match status" value="1"/>
</dbReference>
<feature type="domain" description="Helicase C-terminal" evidence="2">
    <location>
        <begin position="249"/>
        <end position="407"/>
    </location>
</feature>
<evidence type="ECO:0000259" key="1">
    <source>
        <dbReference type="PROSITE" id="PS51192"/>
    </source>
</evidence>
<dbReference type="GO" id="GO:0005829">
    <property type="term" value="C:cytosol"/>
    <property type="evidence" value="ECO:0007669"/>
    <property type="project" value="TreeGrafter"/>
</dbReference>
<dbReference type="RefSeq" id="WP_256337136.1">
    <property type="nucleotide sequence ID" value="NZ_FNDO01000011.1"/>
</dbReference>
<sequence length="980" mass="112452">MATTNMNPDLIVDSWKNKFSFKRELGNSSPGLRSPQIGALHAILAYIETDEDKPAIIVMPTGTGKTETMLSFMVANQCKKLLIVVPSDALRTQIADKFESLGKLPEIGVVPKSIEKPIVRKITSNMSSDEWDKILIESNVIVTTMALASSIESNIVKKITESVSYLIVDEAHHSKAHTWDTFINQFQSNKVLLFTATPYRNDGKKLKGKFIYNFSLRQAQEQNYYQPINYLPILEYTKEDADEAIAERAVKQLKEDLSHDYDHILMARCKDKKRANEVYNIYQKYSEYKPIVIYSGIKNGSKILNDIKAGKHRIIVCVNMLGEGYDLPQLKIAAIHDEKQSLAITLQFIGRFTRTQGKKYGNASFITNIAYPPIAEEINHLYQYDADWNCILPRLSESSISKEKDLEEFLKEINGELADDFSLMDIRPALSAIIYTTKSTSTFYNNWEKGLGNSSSYDIKKYATSDDIFVAVLGKFIEVKWGGIQNVQNLTWDIIVVYFDAYHRRAYINSSIDLKTDNFMSAIFEEPVKIEGEQMFRVFANINRIRLNQFGAKPHQGKDVSFQSFVGQSVQDAIDDLTQGKFLKNNLFGIGYKLGRKSSIGCSLKGKVWSREHGNLLEFKDWCNEIGKSITDESINFNTILKNTLISELVERIPHESKVLTVDWNHQIYESGNLIIKYERDESYFDEYDLKIISNNENCILFSLTKECRSFEIEFSIKRGNGKPICSYVRKNSECNIPLKFVINSNEMFVDEFFNKYCPTFFYADNTTLEGFYRVVPRNEPDCINESLIYTKKWDGVDLKHESQKVEPYITDSIQYYMIQNIENKYNYIIDDDGSGEIADIIAINTNETEILVDLYHLKYANGGKISNNIDNLYVVCGQAQKCIRWKYTSGDVFFKHILYRNQKRLKKNESSRIIKGSEKDIVKLREQAGNKKEMKFRVFIVQPGMSKSNSSMEIKQLLGCTLQYLKQVANIPLHVICSE</sequence>